<accession>A0A1M5QPS3</accession>
<dbReference type="EMBL" id="FQWQ01000002">
    <property type="protein sequence ID" value="SHH16094.1"/>
    <property type="molecule type" value="Genomic_DNA"/>
</dbReference>
<dbReference type="InterPro" id="IPR046037">
    <property type="entry name" value="DUF5995"/>
</dbReference>
<dbReference type="STRING" id="947013.SAMN04488109_2944"/>
<dbReference type="RefSeq" id="WP_084138132.1">
    <property type="nucleotide sequence ID" value="NZ_FQWQ01000002.1"/>
</dbReference>
<organism evidence="1 2">
    <name type="scientific">Chryseolinea serpens</name>
    <dbReference type="NCBI Taxonomy" id="947013"/>
    <lineage>
        <taxon>Bacteria</taxon>
        <taxon>Pseudomonadati</taxon>
        <taxon>Bacteroidota</taxon>
        <taxon>Cytophagia</taxon>
        <taxon>Cytophagales</taxon>
        <taxon>Fulvivirgaceae</taxon>
        <taxon>Chryseolinea</taxon>
    </lineage>
</organism>
<gene>
    <name evidence="1" type="ORF">SAMN04488109_2944</name>
</gene>
<evidence type="ECO:0000313" key="1">
    <source>
        <dbReference type="EMBL" id="SHH16094.1"/>
    </source>
</evidence>
<dbReference type="Proteomes" id="UP000184212">
    <property type="component" value="Unassembled WGS sequence"/>
</dbReference>
<dbReference type="OrthoDB" id="583431at2"/>
<reference evidence="1 2" key="1">
    <citation type="submission" date="2016-11" db="EMBL/GenBank/DDBJ databases">
        <authorList>
            <person name="Jaros S."/>
            <person name="Januszkiewicz K."/>
            <person name="Wedrychowicz H."/>
        </authorList>
    </citation>
    <scope>NUCLEOTIDE SEQUENCE [LARGE SCALE GENOMIC DNA]</scope>
    <source>
        <strain evidence="1 2">DSM 24574</strain>
    </source>
</reference>
<dbReference type="Pfam" id="PF19458">
    <property type="entry name" value="DUF5995"/>
    <property type="match status" value="1"/>
</dbReference>
<proteinExistence type="predicted"/>
<dbReference type="AlphaFoldDB" id="A0A1M5QPS3"/>
<sequence>MSPIKEAQTIDAIIQQLEQLIEGCANAKDRVGFFASLYYKVTVRVRDAIQKGEFEDNARMEQFDVAFANRYLTAVQQWRNKEHPTGPWQVAFDASKKSSRLVLQHLLLGMNAHINLDLGIAAVQASGNDPIAHIRKDFNSINDILGSMTFEVLQEINRISPLLSLFGLHASNDTILIQFSITNARDGAWSFAEDLSSKKGAEADACIQARANTIQTLATSLVQPPGVAIRITLWIIHLFEWKNPRRIIEVLHTYKKKFISINRPVPAKS</sequence>
<protein>
    <submittedName>
        <fullName evidence="1">Uncharacterized protein</fullName>
    </submittedName>
</protein>
<name>A0A1M5QPS3_9BACT</name>
<evidence type="ECO:0000313" key="2">
    <source>
        <dbReference type="Proteomes" id="UP000184212"/>
    </source>
</evidence>
<keyword evidence="2" id="KW-1185">Reference proteome</keyword>